<dbReference type="STRING" id="642492.Clole_0632"/>
<dbReference type="AlphaFoldDB" id="F2JN24"/>
<dbReference type="PANTHER" id="PTHR35796">
    <property type="entry name" value="HYPOTHETICAL CYTOSOLIC PROTEIN"/>
    <property type="match status" value="1"/>
</dbReference>
<proteinExistence type="predicted"/>
<dbReference type="InterPro" id="IPR037063">
    <property type="entry name" value="PHb_sf"/>
</dbReference>
<protein>
    <recommendedName>
        <fullName evidence="1">Bacterial Pleckstrin homology domain-containing protein</fullName>
    </recommendedName>
</protein>
<evidence type="ECO:0000313" key="2">
    <source>
        <dbReference type="EMBL" id="ADZ82366.1"/>
    </source>
</evidence>
<evidence type="ECO:0000259" key="1">
    <source>
        <dbReference type="Pfam" id="PF08000"/>
    </source>
</evidence>
<gene>
    <name evidence="2" type="ordered locus">Clole_0632</name>
</gene>
<dbReference type="EMBL" id="CP002582">
    <property type="protein sequence ID" value="ADZ82366.1"/>
    <property type="molecule type" value="Genomic_DNA"/>
</dbReference>
<name>F2JN24_CELLD</name>
<reference evidence="2 3" key="1">
    <citation type="journal article" date="2011" name="J. Bacteriol.">
        <title>Complete genome sequence of the cellulose-degrading bacterium Cellulosilyticum lentocellum.</title>
        <authorList>
            <consortium name="US DOE Joint Genome Institute"/>
            <person name="Miller D.A."/>
            <person name="Suen G."/>
            <person name="Bruce D."/>
            <person name="Copeland A."/>
            <person name="Cheng J.F."/>
            <person name="Detter C."/>
            <person name="Goodwin L.A."/>
            <person name="Han C.S."/>
            <person name="Hauser L.J."/>
            <person name="Land M.L."/>
            <person name="Lapidus A."/>
            <person name="Lucas S."/>
            <person name="Meincke L."/>
            <person name="Pitluck S."/>
            <person name="Tapia R."/>
            <person name="Teshima H."/>
            <person name="Woyke T."/>
            <person name="Fox B.G."/>
            <person name="Angert E.R."/>
            <person name="Currie C.R."/>
        </authorList>
    </citation>
    <scope>NUCLEOTIDE SEQUENCE [LARGE SCALE GENOMIC DNA]</scope>
    <source>
        <strain evidence="3">ATCC 49066 / DSM 5427 / NCIMB 11756 / RHM5</strain>
    </source>
</reference>
<accession>F2JN24</accession>
<dbReference type="Gene3D" id="2.30.29.50">
    <property type="entry name" value="Bacterial Pleckstrin homology domain"/>
    <property type="match status" value="1"/>
</dbReference>
<organism evidence="2 3">
    <name type="scientific">Cellulosilyticum lentocellum (strain ATCC 49066 / DSM 5427 / NCIMB 11756 / RHM5)</name>
    <name type="common">Clostridium lentocellum</name>
    <dbReference type="NCBI Taxonomy" id="642492"/>
    <lineage>
        <taxon>Bacteria</taxon>
        <taxon>Bacillati</taxon>
        <taxon>Bacillota</taxon>
        <taxon>Clostridia</taxon>
        <taxon>Lachnospirales</taxon>
        <taxon>Cellulosilyticaceae</taxon>
        <taxon>Cellulosilyticum</taxon>
    </lineage>
</organism>
<feature type="domain" description="Bacterial Pleckstrin homology" evidence="1">
    <location>
        <begin position="12"/>
        <end position="110"/>
    </location>
</feature>
<dbReference type="HOGENOM" id="CLU_137895_2_0_9"/>
<dbReference type="PANTHER" id="PTHR35796:SF3">
    <property type="entry name" value="BHLH DOMAIN-CONTAINING PROTEIN"/>
    <property type="match status" value="1"/>
</dbReference>
<dbReference type="KEGG" id="cle:Clole_0632"/>
<dbReference type="SUPFAM" id="SSF50729">
    <property type="entry name" value="PH domain-like"/>
    <property type="match status" value="1"/>
</dbReference>
<dbReference type="Pfam" id="PF08000">
    <property type="entry name" value="bPH_1"/>
    <property type="match status" value="1"/>
</dbReference>
<dbReference type="eggNOG" id="ENOG50303Q6">
    <property type="taxonomic scope" value="Bacteria"/>
</dbReference>
<dbReference type="Proteomes" id="UP000008467">
    <property type="component" value="Chromosome"/>
</dbReference>
<dbReference type="RefSeq" id="WP_013655667.1">
    <property type="nucleotide sequence ID" value="NC_015275.1"/>
</dbReference>
<evidence type="ECO:0000313" key="3">
    <source>
        <dbReference type="Proteomes" id="UP000008467"/>
    </source>
</evidence>
<dbReference type="InterPro" id="IPR012544">
    <property type="entry name" value="PHb"/>
</dbReference>
<sequence length="114" mass="13357">MGIFGGTKSTNTKYFERFLTEGEEIEAVYRLVVDEMCFTNKRIIFFDKNAFSTKKGKVSIPYRSISHFMIEDDGILDRDIEIKLIVHNEEFVLKFSKGCDFIEIEKLLTFYVCD</sequence>
<keyword evidence="3" id="KW-1185">Reference proteome</keyword>